<dbReference type="GO" id="GO:0005886">
    <property type="term" value="C:plasma membrane"/>
    <property type="evidence" value="ECO:0007669"/>
    <property type="project" value="TreeGrafter"/>
</dbReference>
<evidence type="ECO:0000256" key="3">
    <source>
        <dbReference type="ARBA" id="ARBA00022692"/>
    </source>
</evidence>
<feature type="transmembrane region" description="Helical" evidence="7">
    <location>
        <begin position="75"/>
        <end position="96"/>
    </location>
</feature>
<evidence type="ECO:0000256" key="2">
    <source>
        <dbReference type="ARBA" id="ARBA00022448"/>
    </source>
</evidence>
<keyword evidence="5 7" id="KW-0472">Membrane</keyword>
<dbReference type="PANTHER" id="PTHR23501:SF191">
    <property type="entry name" value="VACUOLAR BASIC AMINO ACID TRANSPORTER 4"/>
    <property type="match status" value="1"/>
</dbReference>
<feature type="transmembrane region" description="Helical" evidence="7">
    <location>
        <begin position="397"/>
        <end position="414"/>
    </location>
</feature>
<comment type="subcellular location">
    <subcellularLocation>
        <location evidence="1">Endomembrane system</location>
        <topology evidence="1">Multi-pass membrane protein</topology>
    </subcellularLocation>
</comment>
<dbReference type="AlphaFoldDB" id="A0A4R3NFL5"/>
<organism evidence="9 10">
    <name type="scientific">Martelella mediterranea</name>
    <dbReference type="NCBI Taxonomy" id="293089"/>
    <lineage>
        <taxon>Bacteria</taxon>
        <taxon>Pseudomonadati</taxon>
        <taxon>Pseudomonadota</taxon>
        <taxon>Alphaproteobacteria</taxon>
        <taxon>Hyphomicrobiales</taxon>
        <taxon>Aurantimonadaceae</taxon>
        <taxon>Martelella</taxon>
    </lineage>
</organism>
<evidence type="ECO:0000256" key="1">
    <source>
        <dbReference type="ARBA" id="ARBA00004127"/>
    </source>
</evidence>
<dbReference type="InterPro" id="IPR036259">
    <property type="entry name" value="MFS_trans_sf"/>
</dbReference>
<feature type="transmembrane region" description="Helical" evidence="7">
    <location>
        <begin position="268"/>
        <end position="292"/>
    </location>
</feature>
<feature type="domain" description="Major facilitator superfamily (MFS) profile" evidence="8">
    <location>
        <begin position="78"/>
        <end position="577"/>
    </location>
</feature>
<dbReference type="InterPro" id="IPR011701">
    <property type="entry name" value="MFS"/>
</dbReference>
<name>A0A4R3NFL5_9HYPH</name>
<dbReference type="InterPro" id="IPR020846">
    <property type="entry name" value="MFS_dom"/>
</dbReference>
<evidence type="ECO:0000256" key="5">
    <source>
        <dbReference type="ARBA" id="ARBA00023136"/>
    </source>
</evidence>
<dbReference type="PROSITE" id="PS50850">
    <property type="entry name" value="MFS"/>
    <property type="match status" value="1"/>
</dbReference>
<feature type="transmembrane region" description="Helical" evidence="7">
    <location>
        <begin position="168"/>
        <end position="190"/>
    </location>
</feature>
<gene>
    <name evidence="9" type="ORF">EDC90_10509</name>
</gene>
<proteinExistence type="predicted"/>
<feature type="transmembrane region" description="Helical" evidence="7">
    <location>
        <begin position="298"/>
        <end position="318"/>
    </location>
</feature>
<dbReference type="SUPFAM" id="SSF103473">
    <property type="entry name" value="MFS general substrate transporter"/>
    <property type="match status" value="1"/>
</dbReference>
<feature type="transmembrane region" description="Helical" evidence="7">
    <location>
        <begin position="145"/>
        <end position="162"/>
    </location>
</feature>
<dbReference type="GO" id="GO:0012505">
    <property type="term" value="C:endomembrane system"/>
    <property type="evidence" value="ECO:0007669"/>
    <property type="project" value="UniProtKB-SubCell"/>
</dbReference>
<dbReference type="Proteomes" id="UP000295097">
    <property type="component" value="Unassembled WGS sequence"/>
</dbReference>
<evidence type="ECO:0000256" key="6">
    <source>
        <dbReference type="SAM" id="MobiDB-lite"/>
    </source>
</evidence>
<feature type="compositionally biased region" description="Low complexity" evidence="6">
    <location>
        <begin position="28"/>
        <end position="49"/>
    </location>
</feature>
<sequence>MRESNMSAKVPQNGAEQPRIADEKAETSSVAPAAEAQSAPHATASEPQAAPAPAPRGPAYPGAPPPQPPKPLPQLLLYMFAAVVVGLTQGLGMSFVSVTIQQIAGPLKATTSEASWLMAAYLAPNACLTLLLFKMRQQFGIRRFAEISIVIYVLITLGHLWVNSFETALVVRFFAGVAAAPMSSIAFLYMLEGLPMQKKMNLGVSAAITVFGIATPVAALLAPFLLDNGGWKMLYIFELGLAMVSLALIFKLPLVSGERVKVIGKTDLISFCFLAVGMGLVTVVLTVGRVYWWNEVRWTGELLIIGVACLTVVALIELQRENPLLDFRWLTSAEIIHFTGALMIFRIILSEQTSGVRSFFIMLGLANEQLRGLYIVILVSTIAAGALCAVVLKPGRVALLHGFALVLLIIGTWLDSHSTSQTRPEQMYFSQMLIAFASGLYLPPGMLVGIMAAFKRGPNYILSFIIVFLTTQRIGGMLGGAMFGSFVTWREQVHSAALAQDLTAGNPLVSQRLSQLAGAYGSSIADATIRQAEGAVLLAQQATQQAYVLAYNDAFRFLSLLAFVALIILIIDVAFEKWEHKRAQAEGLPA</sequence>
<keyword evidence="10" id="KW-1185">Reference proteome</keyword>
<feature type="transmembrane region" description="Helical" evidence="7">
    <location>
        <begin position="234"/>
        <end position="256"/>
    </location>
</feature>
<feature type="transmembrane region" description="Helical" evidence="7">
    <location>
        <begin position="554"/>
        <end position="575"/>
    </location>
</feature>
<evidence type="ECO:0000256" key="4">
    <source>
        <dbReference type="ARBA" id="ARBA00022989"/>
    </source>
</evidence>
<dbReference type="Pfam" id="PF07690">
    <property type="entry name" value="MFS_1"/>
    <property type="match status" value="1"/>
</dbReference>
<feature type="transmembrane region" description="Helical" evidence="7">
    <location>
        <begin position="434"/>
        <end position="454"/>
    </location>
</feature>
<evidence type="ECO:0000259" key="8">
    <source>
        <dbReference type="PROSITE" id="PS50850"/>
    </source>
</evidence>
<keyword evidence="4 7" id="KW-1133">Transmembrane helix</keyword>
<evidence type="ECO:0000313" key="9">
    <source>
        <dbReference type="EMBL" id="TCT29633.1"/>
    </source>
</evidence>
<feature type="transmembrane region" description="Helical" evidence="7">
    <location>
        <begin position="461"/>
        <end position="483"/>
    </location>
</feature>
<dbReference type="PANTHER" id="PTHR23501">
    <property type="entry name" value="MAJOR FACILITATOR SUPERFAMILY"/>
    <property type="match status" value="1"/>
</dbReference>
<dbReference type="Gene3D" id="1.20.1250.20">
    <property type="entry name" value="MFS general substrate transporter like domains"/>
    <property type="match status" value="1"/>
</dbReference>
<reference evidence="9 10" key="1">
    <citation type="submission" date="2019-03" db="EMBL/GenBank/DDBJ databases">
        <title>Freshwater and sediment microbial communities from various areas in North America, analyzing microbe dynamics in response to fracking.</title>
        <authorList>
            <person name="Lamendella R."/>
        </authorList>
    </citation>
    <scope>NUCLEOTIDE SEQUENCE [LARGE SCALE GENOMIC DNA]</scope>
    <source>
        <strain evidence="9 10">175.2</strain>
    </source>
</reference>
<feature type="transmembrane region" description="Helical" evidence="7">
    <location>
        <begin position="116"/>
        <end position="133"/>
    </location>
</feature>
<feature type="region of interest" description="Disordered" evidence="6">
    <location>
        <begin position="1"/>
        <end position="66"/>
    </location>
</feature>
<protein>
    <submittedName>
        <fullName evidence="9">MFS transporter</fullName>
    </submittedName>
</protein>
<dbReference type="GO" id="GO:0022857">
    <property type="term" value="F:transmembrane transporter activity"/>
    <property type="evidence" value="ECO:0007669"/>
    <property type="project" value="InterPro"/>
</dbReference>
<keyword evidence="3 7" id="KW-0812">Transmembrane</keyword>
<feature type="compositionally biased region" description="Pro residues" evidence="6">
    <location>
        <begin position="50"/>
        <end position="66"/>
    </location>
</feature>
<evidence type="ECO:0000256" key="7">
    <source>
        <dbReference type="SAM" id="Phobius"/>
    </source>
</evidence>
<dbReference type="EMBL" id="SMAR01000050">
    <property type="protein sequence ID" value="TCT29633.1"/>
    <property type="molecule type" value="Genomic_DNA"/>
</dbReference>
<evidence type="ECO:0000313" key="10">
    <source>
        <dbReference type="Proteomes" id="UP000295097"/>
    </source>
</evidence>
<keyword evidence="2" id="KW-0813">Transport</keyword>
<feature type="transmembrane region" description="Helical" evidence="7">
    <location>
        <begin position="330"/>
        <end position="349"/>
    </location>
</feature>
<comment type="caution">
    <text evidence="9">The sequence shown here is derived from an EMBL/GenBank/DDBJ whole genome shotgun (WGS) entry which is preliminary data.</text>
</comment>
<accession>A0A4R3NFL5</accession>
<feature type="transmembrane region" description="Helical" evidence="7">
    <location>
        <begin position="372"/>
        <end position="392"/>
    </location>
</feature>
<feature type="transmembrane region" description="Helical" evidence="7">
    <location>
        <begin position="202"/>
        <end position="222"/>
    </location>
</feature>